<gene>
    <name evidence="1" type="ORF">Ddye_000935</name>
</gene>
<organism evidence="1 2">
    <name type="scientific">Dipteronia dyeriana</name>
    <dbReference type="NCBI Taxonomy" id="168575"/>
    <lineage>
        <taxon>Eukaryota</taxon>
        <taxon>Viridiplantae</taxon>
        <taxon>Streptophyta</taxon>
        <taxon>Embryophyta</taxon>
        <taxon>Tracheophyta</taxon>
        <taxon>Spermatophyta</taxon>
        <taxon>Magnoliopsida</taxon>
        <taxon>eudicotyledons</taxon>
        <taxon>Gunneridae</taxon>
        <taxon>Pentapetalae</taxon>
        <taxon>rosids</taxon>
        <taxon>malvids</taxon>
        <taxon>Sapindales</taxon>
        <taxon>Sapindaceae</taxon>
        <taxon>Hippocastanoideae</taxon>
        <taxon>Acereae</taxon>
        <taxon>Dipteronia</taxon>
    </lineage>
</organism>
<evidence type="ECO:0000313" key="2">
    <source>
        <dbReference type="Proteomes" id="UP001280121"/>
    </source>
</evidence>
<dbReference type="AlphaFoldDB" id="A0AAD9XN50"/>
<dbReference type="PANTHER" id="PTHR36030:SF1">
    <property type="entry name" value="CALMODULIN-BINDING DOMAIN-CONTAINING PROTEIN"/>
    <property type="match status" value="1"/>
</dbReference>
<dbReference type="Proteomes" id="UP001280121">
    <property type="component" value="Unassembled WGS sequence"/>
</dbReference>
<name>A0AAD9XN50_9ROSI</name>
<keyword evidence="2" id="KW-1185">Reference proteome</keyword>
<protein>
    <submittedName>
        <fullName evidence="1">Uncharacterized protein</fullName>
    </submittedName>
</protein>
<sequence>MESKQKARGYIKGNKLVMAFHQAGKQITSSSVAAVQYSNSQSASSVGLYADHPPKQKHAYAQYSSYITCDDLGNNSSSFGLVDNLYSYDQSIDAKAASYISGVQERF</sequence>
<feature type="non-terminal residue" evidence="1">
    <location>
        <position position="107"/>
    </location>
</feature>
<proteinExistence type="predicted"/>
<dbReference type="EMBL" id="JANJYI010000001">
    <property type="protein sequence ID" value="KAK2662361.1"/>
    <property type="molecule type" value="Genomic_DNA"/>
</dbReference>
<accession>A0AAD9XN50</accession>
<dbReference type="PANTHER" id="PTHR36030">
    <property type="entry name" value="CALMODULIN-BINDING DOMAIN-CONTAINING PROTEIN"/>
    <property type="match status" value="1"/>
</dbReference>
<evidence type="ECO:0000313" key="1">
    <source>
        <dbReference type="EMBL" id="KAK2662361.1"/>
    </source>
</evidence>
<comment type="caution">
    <text evidence="1">The sequence shown here is derived from an EMBL/GenBank/DDBJ whole genome shotgun (WGS) entry which is preliminary data.</text>
</comment>
<reference evidence="1" key="1">
    <citation type="journal article" date="2023" name="Plant J.">
        <title>Genome sequences and population genomics provide insights into the demographic history, inbreeding, and mutation load of two 'living fossil' tree species of Dipteronia.</title>
        <authorList>
            <person name="Feng Y."/>
            <person name="Comes H.P."/>
            <person name="Chen J."/>
            <person name="Zhu S."/>
            <person name="Lu R."/>
            <person name="Zhang X."/>
            <person name="Li P."/>
            <person name="Qiu J."/>
            <person name="Olsen K.M."/>
            <person name="Qiu Y."/>
        </authorList>
    </citation>
    <scope>NUCLEOTIDE SEQUENCE</scope>
    <source>
        <strain evidence="1">KIB01</strain>
    </source>
</reference>